<dbReference type="AlphaFoldDB" id="A0A813LJQ9"/>
<evidence type="ECO:0000256" key="1">
    <source>
        <dbReference type="SAM" id="Phobius"/>
    </source>
</evidence>
<protein>
    <submittedName>
        <fullName evidence="2">Uncharacterized protein</fullName>
    </submittedName>
</protein>
<gene>
    <name evidence="2" type="ORF">PGLA2088_LOCUS45336</name>
</gene>
<keyword evidence="1" id="KW-1133">Transmembrane helix</keyword>
<organism evidence="2 3">
    <name type="scientific">Polarella glacialis</name>
    <name type="common">Dinoflagellate</name>
    <dbReference type="NCBI Taxonomy" id="89957"/>
    <lineage>
        <taxon>Eukaryota</taxon>
        <taxon>Sar</taxon>
        <taxon>Alveolata</taxon>
        <taxon>Dinophyceae</taxon>
        <taxon>Suessiales</taxon>
        <taxon>Suessiaceae</taxon>
        <taxon>Polarella</taxon>
    </lineage>
</organism>
<keyword evidence="1" id="KW-0472">Membrane</keyword>
<dbReference type="Proteomes" id="UP000626109">
    <property type="component" value="Unassembled WGS sequence"/>
</dbReference>
<sequence>TKSFPSSAGMWFSDPFYELSALEAGCAPLRRPPLSVLFGIAVLAFCISAAIAALPEVFNVWSGRFANTPSSARWRARATLATLHQPIGVVVLLSPMDAITLFFRAIRSYGRRGWT</sequence>
<name>A0A813LJQ9_POLGL</name>
<dbReference type="EMBL" id="CAJNNW010035666">
    <property type="protein sequence ID" value="CAE8729164.1"/>
    <property type="molecule type" value="Genomic_DNA"/>
</dbReference>
<feature type="transmembrane region" description="Helical" evidence="1">
    <location>
        <begin position="34"/>
        <end position="54"/>
    </location>
</feature>
<reference evidence="2" key="1">
    <citation type="submission" date="2021-02" db="EMBL/GenBank/DDBJ databases">
        <authorList>
            <person name="Dougan E. K."/>
            <person name="Rhodes N."/>
            <person name="Thang M."/>
            <person name="Chan C."/>
        </authorList>
    </citation>
    <scope>NUCLEOTIDE SEQUENCE</scope>
</reference>
<feature type="transmembrane region" description="Helical" evidence="1">
    <location>
        <begin position="87"/>
        <end position="106"/>
    </location>
</feature>
<feature type="non-terminal residue" evidence="2">
    <location>
        <position position="1"/>
    </location>
</feature>
<evidence type="ECO:0000313" key="2">
    <source>
        <dbReference type="EMBL" id="CAE8729164.1"/>
    </source>
</evidence>
<feature type="non-terminal residue" evidence="2">
    <location>
        <position position="115"/>
    </location>
</feature>
<proteinExistence type="predicted"/>
<keyword evidence="1" id="KW-0812">Transmembrane</keyword>
<evidence type="ECO:0000313" key="3">
    <source>
        <dbReference type="Proteomes" id="UP000626109"/>
    </source>
</evidence>
<comment type="caution">
    <text evidence="2">The sequence shown here is derived from an EMBL/GenBank/DDBJ whole genome shotgun (WGS) entry which is preliminary data.</text>
</comment>
<accession>A0A813LJQ9</accession>